<dbReference type="EMBL" id="QNRK01000022">
    <property type="protein sequence ID" value="RBP09242.1"/>
    <property type="molecule type" value="Genomic_DNA"/>
</dbReference>
<feature type="domain" description="HepT-like" evidence="2">
    <location>
        <begin position="45"/>
        <end position="154"/>
    </location>
</feature>
<evidence type="ECO:0000256" key="1">
    <source>
        <dbReference type="SAM" id="MobiDB-lite"/>
    </source>
</evidence>
<gene>
    <name evidence="3" type="ORF">DFR50_12279</name>
</gene>
<comment type="caution">
    <text evidence="3">The sequence shown here is derived from an EMBL/GenBank/DDBJ whole genome shotgun (WGS) entry which is preliminary data.</text>
</comment>
<dbReference type="Proteomes" id="UP000253529">
    <property type="component" value="Unassembled WGS sequence"/>
</dbReference>
<dbReference type="InterPro" id="IPR048769">
    <property type="entry name" value="HepT-like_dom"/>
</dbReference>
<feature type="region of interest" description="Disordered" evidence="1">
    <location>
        <begin position="153"/>
        <end position="172"/>
    </location>
</feature>
<dbReference type="Pfam" id="PF20797">
    <property type="entry name" value="HepT-like_2"/>
    <property type="match status" value="1"/>
</dbReference>
<feature type="compositionally biased region" description="Gly residues" evidence="1">
    <location>
        <begin position="157"/>
        <end position="172"/>
    </location>
</feature>
<sequence>MTDARWLEVDDDIESSAKHFRNAAALFDEGLSAADDLPSYKGRMAFMQAMQAGYTSLEGSFERILEILGEEKPTSGGDYHAQVVRRIGRAIRDDRPAILTGTLLHAVDEARRFRHVVRKGYDDFDLAKIGAAVDAARMISTGIQDAIKRFRETMTGDGDGGEGLGGRVSGGR</sequence>
<protein>
    <recommendedName>
        <fullName evidence="2">HepT-like domain-containing protein</fullName>
    </recommendedName>
</protein>
<evidence type="ECO:0000313" key="4">
    <source>
        <dbReference type="Proteomes" id="UP000253529"/>
    </source>
</evidence>
<keyword evidence="4" id="KW-1185">Reference proteome</keyword>
<dbReference type="OrthoDB" id="7915912at2"/>
<accession>A0A366F3K6</accession>
<evidence type="ECO:0000259" key="2">
    <source>
        <dbReference type="Pfam" id="PF20797"/>
    </source>
</evidence>
<reference evidence="3 4" key="1">
    <citation type="submission" date="2018-06" db="EMBL/GenBank/DDBJ databases">
        <title>Genomic Encyclopedia of Type Strains, Phase IV (KMG-IV): sequencing the most valuable type-strain genomes for metagenomic binning, comparative biology and taxonomic classification.</title>
        <authorList>
            <person name="Goeker M."/>
        </authorList>
    </citation>
    <scope>NUCLEOTIDE SEQUENCE [LARGE SCALE GENOMIC DNA]</scope>
    <source>
        <strain evidence="3 4">DSM 24875</strain>
    </source>
</reference>
<evidence type="ECO:0000313" key="3">
    <source>
        <dbReference type="EMBL" id="RBP09242.1"/>
    </source>
</evidence>
<dbReference type="RefSeq" id="WP_113890854.1">
    <property type="nucleotide sequence ID" value="NZ_QNRK01000022.1"/>
</dbReference>
<name>A0A366F3K6_9HYPH</name>
<organism evidence="3 4">
    <name type="scientific">Roseiarcus fermentans</name>
    <dbReference type="NCBI Taxonomy" id="1473586"/>
    <lineage>
        <taxon>Bacteria</taxon>
        <taxon>Pseudomonadati</taxon>
        <taxon>Pseudomonadota</taxon>
        <taxon>Alphaproteobacteria</taxon>
        <taxon>Hyphomicrobiales</taxon>
        <taxon>Roseiarcaceae</taxon>
        <taxon>Roseiarcus</taxon>
    </lineage>
</organism>
<dbReference type="AlphaFoldDB" id="A0A366F3K6"/>
<proteinExistence type="predicted"/>